<dbReference type="Gramene" id="rna-AYBTSS11_LOCUS29474">
    <property type="protein sequence ID" value="CAJ1977321.1"/>
    <property type="gene ID" value="gene-AYBTSS11_LOCUS29474"/>
</dbReference>
<protein>
    <submittedName>
        <fullName evidence="2">Uncharacterized protein</fullName>
    </submittedName>
</protein>
<keyword evidence="3" id="KW-1185">Reference proteome</keyword>
<reference evidence="2" key="1">
    <citation type="submission" date="2023-10" db="EMBL/GenBank/DDBJ databases">
        <authorList>
            <person name="Domelevo Entfellner J.-B."/>
        </authorList>
    </citation>
    <scope>NUCLEOTIDE SEQUENCE</scope>
</reference>
<name>A0AA86W2G8_9FABA</name>
<evidence type="ECO:0000256" key="1">
    <source>
        <dbReference type="SAM" id="Phobius"/>
    </source>
</evidence>
<dbReference type="Proteomes" id="UP001189624">
    <property type="component" value="Chromosome 10"/>
</dbReference>
<keyword evidence="1" id="KW-1133">Transmembrane helix</keyword>
<keyword evidence="1" id="KW-0472">Membrane</keyword>
<evidence type="ECO:0000313" key="2">
    <source>
        <dbReference type="EMBL" id="CAJ1977321.1"/>
    </source>
</evidence>
<dbReference type="EMBL" id="OY731407">
    <property type="protein sequence ID" value="CAJ1977321.1"/>
    <property type="molecule type" value="Genomic_DNA"/>
</dbReference>
<evidence type="ECO:0000313" key="3">
    <source>
        <dbReference type="Proteomes" id="UP001189624"/>
    </source>
</evidence>
<feature type="transmembrane region" description="Helical" evidence="1">
    <location>
        <begin position="17"/>
        <end position="36"/>
    </location>
</feature>
<organism evidence="2 3">
    <name type="scientific">Sphenostylis stenocarpa</name>
    <dbReference type="NCBI Taxonomy" id="92480"/>
    <lineage>
        <taxon>Eukaryota</taxon>
        <taxon>Viridiplantae</taxon>
        <taxon>Streptophyta</taxon>
        <taxon>Embryophyta</taxon>
        <taxon>Tracheophyta</taxon>
        <taxon>Spermatophyta</taxon>
        <taxon>Magnoliopsida</taxon>
        <taxon>eudicotyledons</taxon>
        <taxon>Gunneridae</taxon>
        <taxon>Pentapetalae</taxon>
        <taxon>rosids</taxon>
        <taxon>fabids</taxon>
        <taxon>Fabales</taxon>
        <taxon>Fabaceae</taxon>
        <taxon>Papilionoideae</taxon>
        <taxon>50 kb inversion clade</taxon>
        <taxon>NPAAA clade</taxon>
        <taxon>indigoferoid/millettioid clade</taxon>
        <taxon>Phaseoleae</taxon>
        <taxon>Sphenostylis</taxon>
    </lineage>
</organism>
<accession>A0AA86W2G8</accession>
<dbReference type="AlphaFoldDB" id="A0AA86W2G8"/>
<keyword evidence="1" id="KW-0812">Transmembrane</keyword>
<gene>
    <name evidence="2" type="ORF">AYBTSS11_LOCUS29474</name>
</gene>
<proteinExistence type="predicted"/>
<sequence>MISDNLCLHALQLNNDVLYTTINIIRGGGVPFLVVLGMDRQSHIPKKHTLTGVFVVAFARAFLTNLEHVP</sequence>